<feature type="domain" description="Replication protein A 70 kDa DNA-binding subunit B/D first OB fold" evidence="1">
    <location>
        <begin position="34"/>
        <end position="93"/>
    </location>
</feature>
<proteinExistence type="predicted"/>
<reference evidence="3" key="1">
    <citation type="submission" date="2024-07" db="EMBL/GenBank/DDBJ databases">
        <title>Two chromosome-level genome assemblies of Korean endemic species Abeliophyllum distichum and Forsythia ovata (Oleaceae).</title>
        <authorList>
            <person name="Jang H."/>
        </authorList>
    </citation>
    <scope>NUCLEOTIDE SEQUENCE [LARGE SCALE GENOMIC DNA]</scope>
</reference>
<gene>
    <name evidence="2" type="ORF">Fot_51518</name>
</gene>
<sequence>MISLLDHHHEVISGRGGWLRWWQIGVYSLMAPIFDLVRDIDTTKTNWAIKIRVIRVYEQMRYTNPKEVFSLDFVSHDKEIKKIDANATCSYIHETTIDCSAQSILAHESSFLVEE</sequence>
<evidence type="ECO:0000313" key="3">
    <source>
        <dbReference type="Proteomes" id="UP001604277"/>
    </source>
</evidence>
<comment type="caution">
    <text evidence="2">The sequence shown here is derived from an EMBL/GenBank/DDBJ whole genome shotgun (WGS) entry which is preliminary data.</text>
</comment>
<dbReference type="Pfam" id="PF02721">
    <property type="entry name" value="DUF223"/>
    <property type="match status" value="1"/>
</dbReference>
<organism evidence="2 3">
    <name type="scientific">Forsythia ovata</name>
    <dbReference type="NCBI Taxonomy" id="205694"/>
    <lineage>
        <taxon>Eukaryota</taxon>
        <taxon>Viridiplantae</taxon>
        <taxon>Streptophyta</taxon>
        <taxon>Embryophyta</taxon>
        <taxon>Tracheophyta</taxon>
        <taxon>Spermatophyta</taxon>
        <taxon>Magnoliopsida</taxon>
        <taxon>eudicotyledons</taxon>
        <taxon>Gunneridae</taxon>
        <taxon>Pentapetalae</taxon>
        <taxon>asterids</taxon>
        <taxon>lamiids</taxon>
        <taxon>Lamiales</taxon>
        <taxon>Oleaceae</taxon>
        <taxon>Forsythieae</taxon>
        <taxon>Forsythia</taxon>
    </lineage>
</organism>
<dbReference type="EMBL" id="JBFOLJ010000017">
    <property type="protein sequence ID" value="KAL2467993.1"/>
    <property type="molecule type" value="Genomic_DNA"/>
</dbReference>
<keyword evidence="3" id="KW-1185">Reference proteome</keyword>
<protein>
    <recommendedName>
        <fullName evidence="1">Replication protein A 70 kDa DNA-binding subunit B/D first OB fold domain-containing protein</fullName>
    </recommendedName>
</protein>
<dbReference type="InterPro" id="IPR003871">
    <property type="entry name" value="RFA1B/D_OB_1st"/>
</dbReference>
<accession>A0ABD1PXA1</accession>
<evidence type="ECO:0000313" key="2">
    <source>
        <dbReference type="EMBL" id="KAL2467993.1"/>
    </source>
</evidence>
<dbReference type="Proteomes" id="UP001604277">
    <property type="component" value="Unassembled WGS sequence"/>
</dbReference>
<dbReference type="AlphaFoldDB" id="A0ABD1PXA1"/>
<evidence type="ECO:0000259" key="1">
    <source>
        <dbReference type="Pfam" id="PF02721"/>
    </source>
</evidence>
<name>A0ABD1PXA1_9LAMI</name>